<sequence>MAAGSGGYGSTGYQDIESITLAIKNCIQGCDDTPSVDGWLDLEYIDFVSDQSCRWNRDGSKSGRHRKFVRLEKDELTTIKGTVVWEESDIRRTAGRYASMVKRLHSER</sequence>
<organism evidence="1 2">
    <name type="scientific">Arthrobotrys conoides</name>
    <dbReference type="NCBI Taxonomy" id="74498"/>
    <lineage>
        <taxon>Eukaryota</taxon>
        <taxon>Fungi</taxon>
        <taxon>Dikarya</taxon>
        <taxon>Ascomycota</taxon>
        <taxon>Pezizomycotina</taxon>
        <taxon>Orbiliomycetes</taxon>
        <taxon>Orbiliales</taxon>
        <taxon>Orbiliaceae</taxon>
        <taxon>Arthrobotrys</taxon>
    </lineage>
</organism>
<protein>
    <submittedName>
        <fullName evidence="1">Uncharacterized protein</fullName>
    </submittedName>
</protein>
<reference evidence="1 2" key="1">
    <citation type="submission" date="2019-10" db="EMBL/GenBank/DDBJ databases">
        <authorList>
            <person name="Palmer J.M."/>
        </authorList>
    </citation>
    <scope>NUCLEOTIDE SEQUENCE [LARGE SCALE GENOMIC DNA]</scope>
    <source>
        <strain evidence="1 2">TWF506</strain>
    </source>
</reference>
<proteinExistence type="predicted"/>
<name>A0AAN8RUW9_9PEZI</name>
<comment type="caution">
    <text evidence="1">The sequence shown here is derived from an EMBL/GenBank/DDBJ whole genome shotgun (WGS) entry which is preliminary data.</text>
</comment>
<dbReference type="EMBL" id="JAVHJM010000003">
    <property type="protein sequence ID" value="KAK6516090.1"/>
    <property type="molecule type" value="Genomic_DNA"/>
</dbReference>
<dbReference type="Proteomes" id="UP001307849">
    <property type="component" value="Unassembled WGS sequence"/>
</dbReference>
<evidence type="ECO:0000313" key="2">
    <source>
        <dbReference type="Proteomes" id="UP001307849"/>
    </source>
</evidence>
<accession>A0AAN8RUW9</accession>
<dbReference type="AlphaFoldDB" id="A0AAN8RUW9"/>
<gene>
    <name evidence="1" type="ORF">TWF506_006000</name>
</gene>
<keyword evidence="2" id="KW-1185">Reference proteome</keyword>
<evidence type="ECO:0000313" key="1">
    <source>
        <dbReference type="EMBL" id="KAK6516090.1"/>
    </source>
</evidence>